<comment type="caution">
    <text evidence="2">The sequence shown here is derived from an EMBL/GenBank/DDBJ whole genome shotgun (WGS) entry which is preliminary data.</text>
</comment>
<sequence>MATKKDLVEAYSFSRRRLVTAFVSGAPGGREVEPARPGRMIVGGVALAVLLVAAGAVAGALNPRTDPSWSEPGLVTDDHGALYIILDESVFPGQVQLRSIINVTSAQLILGSDVKTKSVPDETLSQQEKGPQIGILDAPATVPGPRQLINSGWSSCTASGAGIRTEIAEEVRPRPADDQAFVVRAADSGKRYLIAEADVDRLPRRAYSYQLPADNDGLYDALRLSPNDEIEVPDEWLGLFPAGEPLDARGLGLGDLGAPAGLSGYTDGALVGDLYVRNNNTYVATRSGFVKLTPFAEAVLRNTPVDGKRRLPREITAGPGASFTIDEGVPYDASSWPEALPTGSVSASEEICGVLVTEEGNVPAVRLATVPAEVGMLEGVAAGSREVDVMSGHGALVRSADWGSTTGTSIYLIDDRGRSNSVAGAEEVERLGYDGVDKVVVPDSWNKLFRPGADLSVLAALCPPSAEPPPGGPSKESCS</sequence>
<evidence type="ECO:0000313" key="2">
    <source>
        <dbReference type="EMBL" id="MBM9461689.1"/>
    </source>
</evidence>
<keyword evidence="1" id="KW-0472">Membrane</keyword>
<dbReference type="InterPro" id="IPR007795">
    <property type="entry name" value="T7SS_EccB"/>
</dbReference>
<keyword evidence="1" id="KW-1133">Transmembrane helix</keyword>
<accession>A0A938YD59</accession>
<dbReference type="Pfam" id="PF05108">
    <property type="entry name" value="T7SS_ESX1_EccB"/>
    <property type="match status" value="1"/>
</dbReference>
<protein>
    <submittedName>
        <fullName evidence="2">Type VII secretion protein EccB</fullName>
    </submittedName>
</protein>
<dbReference type="EMBL" id="JAERTX010000022">
    <property type="protein sequence ID" value="MBM9461689.1"/>
    <property type="molecule type" value="Genomic_DNA"/>
</dbReference>
<name>A0A938YD59_9ACTN</name>
<dbReference type="AlphaFoldDB" id="A0A938YD59"/>
<keyword evidence="1" id="KW-0812">Transmembrane</keyword>
<dbReference type="PANTHER" id="PTHR40765">
    <property type="entry name" value="ESX-2 SECRETION SYSTEM ATPASE ECCB2"/>
    <property type="match status" value="1"/>
</dbReference>
<reference evidence="2" key="1">
    <citation type="submission" date="2021-01" db="EMBL/GenBank/DDBJ databases">
        <title>Novel species in genus Nocardioides.</title>
        <authorList>
            <person name="Zhang G."/>
        </authorList>
    </citation>
    <scope>NUCLEOTIDE SEQUENCE</scope>
    <source>
        <strain evidence="2">Zg-536</strain>
    </source>
</reference>
<evidence type="ECO:0000256" key="1">
    <source>
        <dbReference type="SAM" id="Phobius"/>
    </source>
</evidence>
<feature type="transmembrane region" description="Helical" evidence="1">
    <location>
        <begin position="40"/>
        <end position="61"/>
    </location>
</feature>
<gene>
    <name evidence="2" type="ORF">JK386_17460</name>
</gene>
<keyword evidence="3" id="KW-1185">Reference proteome</keyword>
<dbReference type="InterPro" id="IPR044857">
    <property type="entry name" value="T7SS_EccB_R1"/>
</dbReference>
<dbReference type="Gene3D" id="3.30.2390.20">
    <property type="entry name" value="Type VII secretion system EccB, repeat 1 domain"/>
    <property type="match status" value="1"/>
</dbReference>
<dbReference type="PANTHER" id="PTHR40765:SF2">
    <property type="entry name" value="ESX-2 SECRETION SYSTEM ATPASE ECCB2"/>
    <property type="match status" value="1"/>
</dbReference>
<organism evidence="2 3">
    <name type="scientific">Nocardioides faecalis</name>
    <dbReference type="NCBI Taxonomy" id="2803858"/>
    <lineage>
        <taxon>Bacteria</taxon>
        <taxon>Bacillati</taxon>
        <taxon>Actinomycetota</taxon>
        <taxon>Actinomycetes</taxon>
        <taxon>Propionibacteriales</taxon>
        <taxon>Nocardioidaceae</taxon>
        <taxon>Nocardioides</taxon>
    </lineage>
</organism>
<dbReference type="RefSeq" id="WP_205293010.1">
    <property type="nucleotide sequence ID" value="NZ_CP074406.1"/>
</dbReference>
<dbReference type="GO" id="GO:0005576">
    <property type="term" value="C:extracellular region"/>
    <property type="evidence" value="ECO:0007669"/>
    <property type="project" value="TreeGrafter"/>
</dbReference>
<dbReference type="Proteomes" id="UP000663791">
    <property type="component" value="Unassembled WGS sequence"/>
</dbReference>
<evidence type="ECO:0000313" key="3">
    <source>
        <dbReference type="Proteomes" id="UP000663791"/>
    </source>
</evidence>
<proteinExistence type="predicted"/>